<feature type="domain" description="Methyltransferase type 11" evidence="1">
    <location>
        <begin position="50"/>
        <end position="143"/>
    </location>
</feature>
<dbReference type="PANTHER" id="PTHR43591">
    <property type="entry name" value="METHYLTRANSFERASE"/>
    <property type="match status" value="1"/>
</dbReference>
<sequence length="281" mass="31473">MDHKEVGQYWNGNAETWTQLARAGYDVYRDYLNTPAFLAMLPDVRGLSGIDIGCGEGHNTRLIAKQGAALVGIDIADVFIRHAAEAEQKEPLGIEYRVASAVEIPFPAQHFDFATAVMSLMDVPETDRALAEAFRVIKPGGFLQFSITHPCFDTPHRRNLRNEKGLTYAIEVGDYFRNLNGDVTEWLFGAAPKELKQTLPKFKIPRFTRTVSEWLNILVGTAFVIERVEEPRPSDETVRKCPDVQDAQVVAYFLHVRARRLMANNGLNPTVAPRRRGSTSG</sequence>
<evidence type="ECO:0000313" key="2">
    <source>
        <dbReference type="EMBL" id="TWW10042.1"/>
    </source>
</evidence>
<protein>
    <submittedName>
        <fullName evidence="2">Methyltransferase</fullName>
    </submittedName>
</protein>
<dbReference type="GO" id="GO:0032259">
    <property type="term" value="P:methylation"/>
    <property type="evidence" value="ECO:0007669"/>
    <property type="project" value="UniProtKB-KW"/>
</dbReference>
<dbReference type="GO" id="GO:0008757">
    <property type="term" value="F:S-adenosylmethionine-dependent methyltransferase activity"/>
    <property type="evidence" value="ECO:0007669"/>
    <property type="project" value="InterPro"/>
</dbReference>
<dbReference type="Proteomes" id="UP000321083">
    <property type="component" value="Unassembled WGS sequence"/>
</dbReference>
<dbReference type="InterPro" id="IPR029063">
    <property type="entry name" value="SAM-dependent_MTases_sf"/>
</dbReference>
<organism evidence="2 3">
    <name type="scientific">Planctomyces bekefii</name>
    <dbReference type="NCBI Taxonomy" id="1653850"/>
    <lineage>
        <taxon>Bacteria</taxon>
        <taxon>Pseudomonadati</taxon>
        <taxon>Planctomycetota</taxon>
        <taxon>Planctomycetia</taxon>
        <taxon>Planctomycetales</taxon>
        <taxon>Planctomycetaceae</taxon>
        <taxon>Planctomyces</taxon>
    </lineage>
</organism>
<proteinExistence type="predicted"/>
<evidence type="ECO:0000259" key="1">
    <source>
        <dbReference type="Pfam" id="PF08241"/>
    </source>
</evidence>
<dbReference type="SUPFAM" id="SSF53335">
    <property type="entry name" value="S-adenosyl-L-methionine-dependent methyltransferases"/>
    <property type="match status" value="1"/>
</dbReference>
<dbReference type="CDD" id="cd02440">
    <property type="entry name" value="AdoMet_MTases"/>
    <property type="match status" value="1"/>
</dbReference>
<dbReference type="AlphaFoldDB" id="A0A5C6M7W3"/>
<dbReference type="Pfam" id="PF08241">
    <property type="entry name" value="Methyltransf_11"/>
    <property type="match status" value="1"/>
</dbReference>
<reference evidence="2 3" key="1">
    <citation type="submission" date="2019-08" db="EMBL/GenBank/DDBJ databases">
        <title>100 year-old enigma solved: identification of Planctomyces bekefii, the type genus and species of the phylum Planctomycetes.</title>
        <authorList>
            <person name="Svetlana D.N."/>
            <person name="Overmann J."/>
        </authorList>
    </citation>
    <scope>NUCLEOTIDE SEQUENCE [LARGE SCALE GENOMIC DNA]</scope>
    <source>
        <strain evidence="2">Phe10_nw2017</strain>
    </source>
</reference>
<keyword evidence="2" id="KW-0489">Methyltransferase</keyword>
<keyword evidence="3" id="KW-1185">Reference proteome</keyword>
<reference evidence="2 3" key="2">
    <citation type="submission" date="2019-08" db="EMBL/GenBank/DDBJ databases">
        <authorList>
            <person name="Henke P."/>
        </authorList>
    </citation>
    <scope>NUCLEOTIDE SEQUENCE [LARGE SCALE GENOMIC DNA]</scope>
    <source>
        <strain evidence="2">Phe10_nw2017</strain>
    </source>
</reference>
<evidence type="ECO:0000313" key="3">
    <source>
        <dbReference type="Proteomes" id="UP000321083"/>
    </source>
</evidence>
<dbReference type="EMBL" id="SRHE01000121">
    <property type="protein sequence ID" value="TWW10042.1"/>
    <property type="molecule type" value="Genomic_DNA"/>
</dbReference>
<dbReference type="InterPro" id="IPR013216">
    <property type="entry name" value="Methyltransf_11"/>
</dbReference>
<gene>
    <name evidence="2" type="ORF">E3A20_08260</name>
</gene>
<dbReference type="Gene3D" id="3.40.50.150">
    <property type="entry name" value="Vaccinia Virus protein VP39"/>
    <property type="match status" value="1"/>
</dbReference>
<name>A0A5C6M7W3_9PLAN</name>
<accession>A0A5C6M7W3</accession>
<comment type="caution">
    <text evidence="2">The sequence shown here is derived from an EMBL/GenBank/DDBJ whole genome shotgun (WGS) entry which is preliminary data.</text>
</comment>
<keyword evidence="2" id="KW-0808">Transferase</keyword>